<gene>
    <name evidence="1" type="ORF">H6A34_00360</name>
</gene>
<dbReference type="AlphaFoldDB" id="A0A938WPZ5"/>
<comment type="caution">
    <text evidence="1">The sequence shown here is derived from an EMBL/GenBank/DDBJ whole genome shotgun (WGS) entry which is preliminary data.</text>
</comment>
<protein>
    <submittedName>
        <fullName evidence="1">YjbH domain-containing protein</fullName>
    </submittedName>
</protein>
<organism evidence="1 2">
    <name type="scientific">Marseilla massiliensis</name>
    <dbReference type="NCBI Taxonomy" id="1841864"/>
    <lineage>
        <taxon>Bacteria</taxon>
        <taxon>Pseudomonadati</taxon>
        <taxon>Bacteroidota</taxon>
        <taxon>Bacteroidia</taxon>
        <taxon>Bacteroidales</taxon>
        <taxon>Prevotellaceae</taxon>
        <taxon>Marseilla</taxon>
    </lineage>
</organism>
<reference evidence="1" key="1">
    <citation type="submission" date="2020-08" db="EMBL/GenBank/DDBJ databases">
        <authorList>
            <person name="Cejkova D."/>
            <person name="Kubasova T."/>
            <person name="Jahodarova E."/>
            <person name="Rychlik I."/>
        </authorList>
    </citation>
    <scope>NUCLEOTIDE SEQUENCE</scope>
    <source>
        <strain evidence="1">An824</strain>
    </source>
</reference>
<dbReference type="Proteomes" id="UP000706891">
    <property type="component" value="Unassembled WGS sequence"/>
</dbReference>
<reference evidence="1" key="2">
    <citation type="journal article" date="2021" name="Sci. Rep.">
        <title>The distribution of antibiotic resistance genes in chicken gut microbiota commensals.</title>
        <authorList>
            <person name="Juricova H."/>
            <person name="Matiasovicova J."/>
            <person name="Kubasova T."/>
            <person name="Cejkova D."/>
            <person name="Rychlik I."/>
        </authorList>
    </citation>
    <scope>NUCLEOTIDE SEQUENCE</scope>
    <source>
        <strain evidence="1">An824</strain>
    </source>
</reference>
<accession>A0A938WPZ5</accession>
<proteinExistence type="predicted"/>
<keyword evidence="2" id="KW-1185">Reference proteome</keyword>
<name>A0A938WPZ5_9BACT</name>
<dbReference type="InterPro" id="IPR010344">
    <property type="entry name" value="YbjH"/>
</dbReference>
<evidence type="ECO:0000313" key="1">
    <source>
        <dbReference type="EMBL" id="MBM6672346.1"/>
    </source>
</evidence>
<dbReference type="Pfam" id="PF06082">
    <property type="entry name" value="YjbH"/>
    <property type="match status" value="1"/>
</dbReference>
<evidence type="ECO:0000313" key="2">
    <source>
        <dbReference type="Proteomes" id="UP000706891"/>
    </source>
</evidence>
<sequence length="293" mass="33321">MKYISKCAFHSNAINIVTTGYAKKTWPIIFFLLLLAMGDKIHAQAMYGTTGLLHASTAEMQRDKTVMAGGNVLHLTPLHYFNSNEIKYTFNYFLNISIFPWLEVGYTCTINYAEHGSTYFPESVWGKYSNQDRAFYGRLRLWKEGWWKPWTPQIVFGANDPGTHESAGGGGIGSRDSNGGNCWFTRWYLASTKHFTFENIGTFGVHLSFIWDRGLRVEHKNSPAGGLNFRPNLPDDGFWRKAVNGLNLMAEYDSRTFNVGGTYSIWKDRINLVAELNGGKYFSGEVYFKVCLK</sequence>
<dbReference type="EMBL" id="JACJJG010000001">
    <property type="protein sequence ID" value="MBM6672346.1"/>
    <property type="molecule type" value="Genomic_DNA"/>
</dbReference>